<dbReference type="EMBL" id="SPLM01000072">
    <property type="protein sequence ID" value="TMW63795.1"/>
    <property type="molecule type" value="Genomic_DNA"/>
</dbReference>
<protein>
    <submittedName>
        <fullName evidence="2">Uncharacterized protein</fullName>
    </submittedName>
</protein>
<dbReference type="PANTHER" id="PTHR40430:SF1">
    <property type="entry name" value="T. BRUCEI SPP.-SPECIFIC PROTEIN"/>
    <property type="match status" value="1"/>
</dbReference>
<accession>A0A8K1FHD7</accession>
<sequence length="307" mass="35055">MDDDDQDQSVLGDESYELDEAPGSLMPNYMRPNFSSLLPEYANAETDQIRSAFTTNNFTSLHKLPSKLAPNAVTAGRFEQMDENRLQGVAPAKIVTKNGLFNAFEYTPSRYSLADELAQMERIESEAKRQSISGQDFVSTSDPKRLKYEDPFGDLQQTYPHLHEPYPDLRDEERHRKWLEDKKILHGAFVPSGHRLDVEYTITKLILPEILQQIHSVLATDWPHVEFSIAPTDDELLAVRFSEATLESEAGLIAYMNVFIRSHRLALKYKLHKVAEDWNAKPGDGGLYFVMRPPWAKNHSTNTRASR</sequence>
<reference evidence="2" key="1">
    <citation type="submission" date="2019-03" db="EMBL/GenBank/DDBJ databases">
        <title>Long read genome sequence of the mycoparasitic Pythium oligandrum ATCC 38472 isolated from sugarbeet rhizosphere.</title>
        <authorList>
            <person name="Gaulin E."/>
        </authorList>
    </citation>
    <scope>NUCLEOTIDE SEQUENCE</scope>
    <source>
        <strain evidence="2">ATCC 38472_TT</strain>
    </source>
</reference>
<evidence type="ECO:0000313" key="3">
    <source>
        <dbReference type="Proteomes" id="UP000794436"/>
    </source>
</evidence>
<gene>
    <name evidence="2" type="ORF">Poli38472_002736</name>
</gene>
<organism evidence="2 3">
    <name type="scientific">Pythium oligandrum</name>
    <name type="common">Mycoparasitic fungus</name>
    <dbReference type="NCBI Taxonomy" id="41045"/>
    <lineage>
        <taxon>Eukaryota</taxon>
        <taxon>Sar</taxon>
        <taxon>Stramenopiles</taxon>
        <taxon>Oomycota</taxon>
        <taxon>Peronosporomycetes</taxon>
        <taxon>Pythiales</taxon>
        <taxon>Pythiaceae</taxon>
        <taxon>Pythium</taxon>
    </lineage>
</organism>
<evidence type="ECO:0000313" key="2">
    <source>
        <dbReference type="EMBL" id="TMW63795.1"/>
    </source>
</evidence>
<name>A0A8K1FHD7_PYTOL</name>
<dbReference type="OrthoDB" id="541713at2759"/>
<keyword evidence="3" id="KW-1185">Reference proteome</keyword>
<feature type="region of interest" description="Disordered" evidence="1">
    <location>
        <begin position="1"/>
        <end position="25"/>
    </location>
</feature>
<proteinExistence type="predicted"/>
<dbReference type="AlphaFoldDB" id="A0A8K1FHD7"/>
<dbReference type="Proteomes" id="UP000794436">
    <property type="component" value="Unassembled WGS sequence"/>
</dbReference>
<dbReference type="PANTHER" id="PTHR40430">
    <property type="entry name" value="T. BRUCEI SPP.-SPECIFIC PROTEIN"/>
    <property type="match status" value="1"/>
</dbReference>
<evidence type="ECO:0000256" key="1">
    <source>
        <dbReference type="SAM" id="MobiDB-lite"/>
    </source>
</evidence>
<comment type="caution">
    <text evidence="2">The sequence shown here is derived from an EMBL/GenBank/DDBJ whole genome shotgun (WGS) entry which is preliminary data.</text>
</comment>